<evidence type="ECO:0000256" key="1">
    <source>
        <dbReference type="ARBA" id="ARBA00004141"/>
    </source>
</evidence>
<feature type="transmembrane region" description="Helical" evidence="6">
    <location>
        <begin position="306"/>
        <end position="330"/>
    </location>
</feature>
<dbReference type="PANTHER" id="PTHR43568:SF1">
    <property type="entry name" value="P PROTEIN"/>
    <property type="match status" value="1"/>
</dbReference>
<feature type="transmembrane region" description="Helical" evidence="6">
    <location>
        <begin position="278"/>
        <end position="300"/>
    </location>
</feature>
<reference evidence="8 9" key="1">
    <citation type="submission" date="2016-11" db="EMBL/GenBank/DDBJ databases">
        <authorList>
            <person name="Jaros S."/>
            <person name="Januszkiewicz K."/>
            <person name="Wedrychowicz H."/>
        </authorList>
    </citation>
    <scope>NUCLEOTIDE SEQUENCE [LARGE SCALE GENOMIC DNA]</scope>
    <source>
        <strain evidence="8 9">DSM 6191</strain>
    </source>
</reference>
<keyword evidence="4 6" id="KW-1133">Transmembrane helix</keyword>
<feature type="transmembrane region" description="Helical" evidence="6">
    <location>
        <begin position="145"/>
        <end position="175"/>
    </location>
</feature>
<gene>
    <name evidence="8" type="ORF">SAMN02745941_01549</name>
</gene>
<dbReference type="GO" id="GO:0016020">
    <property type="term" value="C:membrane"/>
    <property type="evidence" value="ECO:0007669"/>
    <property type="project" value="UniProtKB-SubCell"/>
</dbReference>
<comment type="subcellular location">
    <subcellularLocation>
        <location evidence="1">Membrane</location>
        <topology evidence="1">Multi-pass membrane protein</topology>
    </subcellularLocation>
</comment>
<protein>
    <submittedName>
        <fullName evidence="8">Transporter, YbiR family</fullName>
    </submittedName>
</protein>
<keyword evidence="3 6" id="KW-0812">Transmembrane</keyword>
<feature type="transmembrane region" description="Helical" evidence="6">
    <location>
        <begin position="201"/>
        <end position="234"/>
    </location>
</feature>
<accession>A0A1M5XQ23</accession>
<dbReference type="PANTHER" id="PTHR43568">
    <property type="entry name" value="P PROTEIN"/>
    <property type="match status" value="1"/>
</dbReference>
<keyword evidence="2" id="KW-0813">Transport</keyword>
<proteinExistence type="predicted"/>
<feature type="domain" description="Citrate transporter-like" evidence="7">
    <location>
        <begin position="21"/>
        <end position="301"/>
    </location>
</feature>
<evidence type="ECO:0000256" key="6">
    <source>
        <dbReference type="SAM" id="Phobius"/>
    </source>
</evidence>
<evidence type="ECO:0000256" key="2">
    <source>
        <dbReference type="ARBA" id="ARBA00022448"/>
    </source>
</evidence>
<evidence type="ECO:0000313" key="9">
    <source>
        <dbReference type="Proteomes" id="UP000184241"/>
    </source>
</evidence>
<feature type="transmembrane region" description="Helical" evidence="6">
    <location>
        <begin position="39"/>
        <end position="57"/>
    </location>
</feature>
<evidence type="ECO:0000313" key="8">
    <source>
        <dbReference type="EMBL" id="SHI01624.1"/>
    </source>
</evidence>
<dbReference type="InterPro" id="IPR004680">
    <property type="entry name" value="Cit_transptr-like_dom"/>
</dbReference>
<dbReference type="GO" id="GO:0055085">
    <property type="term" value="P:transmembrane transport"/>
    <property type="evidence" value="ECO:0007669"/>
    <property type="project" value="InterPro"/>
</dbReference>
<feature type="transmembrane region" description="Helical" evidence="6">
    <location>
        <begin position="77"/>
        <end position="95"/>
    </location>
</feature>
<evidence type="ECO:0000256" key="3">
    <source>
        <dbReference type="ARBA" id="ARBA00022692"/>
    </source>
</evidence>
<name>A0A1M5XQ23_9CLOT</name>
<keyword evidence="5 6" id="KW-0472">Membrane</keyword>
<dbReference type="RefSeq" id="WP_073018372.1">
    <property type="nucleotide sequence ID" value="NZ_FQXU01000005.1"/>
</dbReference>
<dbReference type="Pfam" id="PF03600">
    <property type="entry name" value="CitMHS"/>
    <property type="match status" value="1"/>
</dbReference>
<feature type="transmembrane region" description="Helical" evidence="6">
    <location>
        <begin position="246"/>
        <end position="266"/>
    </location>
</feature>
<dbReference type="Proteomes" id="UP000184241">
    <property type="component" value="Unassembled WGS sequence"/>
</dbReference>
<sequence>MKYFFNKAMTMMKAEMVFSITFALSIVTSIIISPKLSYIDFPVLMLLFNLMIVIAAFENVQLLDKIAIGILRKNKNLRMISGILISLCFVFSMFITNDVALITFVPLTMIIAKKAKFDPIKIVILETLAANIGSSFTPMGNPQNLYLFSFFNINILTFFKITILIAVAGMLWLFILNNRVEDSELEFELDKIEVRNKKVAIIYCILFIFILLSVFNVIDYRVAFIATIIVTLIIKRSLFKELDYVLLLTFVCFFISIGNISNMKSINEIMKILLSNNIGVYFSAIFFSQLISNVPCAILLSKFTTSWQVILIGVNVGGMGTIIASLASLISYKIYIKEYDGKKYLSKFTKYNFGSLLVFGALFLVFVFLPI</sequence>
<evidence type="ECO:0000256" key="5">
    <source>
        <dbReference type="ARBA" id="ARBA00023136"/>
    </source>
</evidence>
<dbReference type="AlphaFoldDB" id="A0A1M5XQ23"/>
<dbReference type="InterPro" id="IPR051475">
    <property type="entry name" value="Diverse_Ion_Transporter"/>
</dbReference>
<organism evidence="8 9">
    <name type="scientific">Clostridium intestinale DSM 6191</name>
    <dbReference type="NCBI Taxonomy" id="1121320"/>
    <lineage>
        <taxon>Bacteria</taxon>
        <taxon>Bacillati</taxon>
        <taxon>Bacillota</taxon>
        <taxon>Clostridia</taxon>
        <taxon>Eubacteriales</taxon>
        <taxon>Clostridiaceae</taxon>
        <taxon>Clostridium</taxon>
    </lineage>
</organism>
<feature type="transmembrane region" description="Helical" evidence="6">
    <location>
        <begin position="351"/>
        <end position="369"/>
    </location>
</feature>
<evidence type="ECO:0000256" key="4">
    <source>
        <dbReference type="ARBA" id="ARBA00022989"/>
    </source>
</evidence>
<evidence type="ECO:0000259" key="7">
    <source>
        <dbReference type="Pfam" id="PF03600"/>
    </source>
</evidence>
<dbReference type="EMBL" id="FQXU01000005">
    <property type="protein sequence ID" value="SHI01624.1"/>
    <property type="molecule type" value="Genomic_DNA"/>
</dbReference>